<feature type="compositionally biased region" description="Acidic residues" evidence="2">
    <location>
        <begin position="362"/>
        <end position="372"/>
    </location>
</feature>
<feature type="compositionally biased region" description="Basic and acidic residues" evidence="2">
    <location>
        <begin position="325"/>
        <end position="342"/>
    </location>
</feature>
<gene>
    <name evidence="3" type="ORF">EW145_g3250</name>
</gene>
<dbReference type="EMBL" id="SGPK01000134">
    <property type="protein sequence ID" value="THH07620.1"/>
    <property type="molecule type" value="Genomic_DNA"/>
</dbReference>
<feature type="compositionally biased region" description="Basic and acidic residues" evidence="2">
    <location>
        <begin position="771"/>
        <end position="782"/>
    </location>
</feature>
<feature type="compositionally biased region" description="Polar residues" evidence="2">
    <location>
        <begin position="50"/>
        <end position="65"/>
    </location>
</feature>
<dbReference type="OrthoDB" id="2121319at2759"/>
<feature type="compositionally biased region" description="Basic and acidic residues" evidence="2">
    <location>
        <begin position="435"/>
        <end position="445"/>
    </location>
</feature>
<feature type="region of interest" description="Disordered" evidence="2">
    <location>
        <begin position="189"/>
        <end position="244"/>
    </location>
</feature>
<feature type="compositionally biased region" description="Acidic residues" evidence="2">
    <location>
        <begin position="203"/>
        <end position="217"/>
    </location>
</feature>
<name>A0A4S4LD40_9AGAM</name>
<organism evidence="3 4">
    <name type="scientific">Phellinidium pouzarii</name>
    <dbReference type="NCBI Taxonomy" id="167371"/>
    <lineage>
        <taxon>Eukaryota</taxon>
        <taxon>Fungi</taxon>
        <taxon>Dikarya</taxon>
        <taxon>Basidiomycota</taxon>
        <taxon>Agaricomycotina</taxon>
        <taxon>Agaricomycetes</taxon>
        <taxon>Hymenochaetales</taxon>
        <taxon>Hymenochaetaceae</taxon>
        <taxon>Phellinidium</taxon>
    </lineage>
</organism>
<feature type="coiled-coil region" evidence="1">
    <location>
        <begin position="264"/>
        <end position="294"/>
    </location>
</feature>
<protein>
    <recommendedName>
        <fullName evidence="5">M protein, serotype 2.1</fullName>
    </recommendedName>
</protein>
<evidence type="ECO:0000256" key="1">
    <source>
        <dbReference type="SAM" id="Coils"/>
    </source>
</evidence>
<keyword evidence="4" id="KW-1185">Reference proteome</keyword>
<feature type="region of interest" description="Disordered" evidence="2">
    <location>
        <begin position="435"/>
        <end position="465"/>
    </location>
</feature>
<dbReference type="AlphaFoldDB" id="A0A4S4LD40"/>
<dbReference type="PANTHER" id="PTHR38120:SF1">
    <property type="entry name" value="M PROTEIN, SEROTYPE 2.1"/>
    <property type="match status" value="1"/>
</dbReference>
<evidence type="ECO:0000313" key="4">
    <source>
        <dbReference type="Proteomes" id="UP000308199"/>
    </source>
</evidence>
<dbReference type="PANTHER" id="PTHR38120">
    <property type="entry name" value="EXPRESSED PROTEIN"/>
    <property type="match status" value="1"/>
</dbReference>
<feature type="region of interest" description="Disordered" evidence="2">
    <location>
        <begin position="309"/>
        <end position="342"/>
    </location>
</feature>
<feature type="region of interest" description="Disordered" evidence="2">
    <location>
        <begin position="362"/>
        <end position="412"/>
    </location>
</feature>
<accession>A0A4S4LD40</accession>
<feature type="compositionally biased region" description="Low complexity" evidence="2">
    <location>
        <begin position="14"/>
        <end position="27"/>
    </location>
</feature>
<evidence type="ECO:0008006" key="5">
    <source>
        <dbReference type="Google" id="ProtNLM"/>
    </source>
</evidence>
<feature type="region of interest" description="Disordered" evidence="2">
    <location>
        <begin position="759"/>
        <end position="818"/>
    </location>
</feature>
<feature type="compositionally biased region" description="Acidic residues" evidence="2">
    <location>
        <begin position="314"/>
        <end position="324"/>
    </location>
</feature>
<sequence length="818" mass="89535">MATSAARTPASHRTSSTFTAPTTASIARGATARSAVSPKVHASLNGVSRRGSTSKASLSSNQDGETASREGLTAALKRETEEKEELLIRVQNKEQGLAELTTENINLSANLNAAETRLAELYADQARIEEETVARLDLVDRLRAQVQELEREKREVVRRYNEQRRFDAERQSFYDNEQHLKSRIQSLVQARRTTETPHKPGGQEDDGAMSEAEELQEEPAALSQLSGTPHSSEMNNTDESAEMTSLRLELSTLSTSYASLQTTVQHLSSQLLDLKRVNNHLQEENESYNILLREKTLNGQFDILRTVGTKESDEGSVEEGEFNEGYEREDQSSLHSADRTPLDRVDELAEDMDSGVYGEDLEQNADIQDDVDSVSSTANRESGRRMGRGGRRVATSSRSPAQKGESLADLPVAGPGLDLAAELGRAENQAILKGREDVTDSRDRSVVNPKGRRGKQKSVDQKASDVKLDSNLLASSGGDLDALRTEVKSLKDANKALSLYASKIIDRIIAQEGFEHVLAADYEKPPPSPVKKQQPKKIEETAPKKKARPQSAIFGLAFPSTEPYPSPSDPLQAPEPMSPIEGSVTTRVQRRSMSFDWKSFSMFGGSAEKKPEVNPNLRPLSLRPGGSSVVGARKLDTFEDEEDRKERERLNAVMKLMGIEKPQSVPPSPFLGSPSSSLGTSSTPNPQSETTSPRTVQPSRFSFFRSRSNTSDNSVNTTNSLPINACPKSNLTAEALEHAEAETTLAALDEREKVLSAEIAKGANGGFTELPNRRQRGEEWRSRRSRQSGESGSGSTVWSAGMSTHREGDSGDEGNQAR</sequence>
<comment type="caution">
    <text evidence="3">The sequence shown here is derived from an EMBL/GenBank/DDBJ whole genome shotgun (WGS) entry which is preliminary data.</text>
</comment>
<feature type="region of interest" description="Disordered" evidence="2">
    <location>
        <begin position="1"/>
        <end position="71"/>
    </location>
</feature>
<feature type="compositionally biased region" description="Polar residues" evidence="2">
    <location>
        <begin position="687"/>
        <end position="698"/>
    </location>
</feature>
<feature type="region of interest" description="Disordered" evidence="2">
    <location>
        <begin position="521"/>
        <end position="587"/>
    </location>
</feature>
<proteinExistence type="predicted"/>
<feature type="region of interest" description="Disordered" evidence="2">
    <location>
        <begin position="604"/>
        <end position="725"/>
    </location>
</feature>
<reference evidence="3 4" key="1">
    <citation type="submission" date="2019-02" db="EMBL/GenBank/DDBJ databases">
        <title>Genome sequencing of the rare red list fungi Phellinidium pouzarii.</title>
        <authorList>
            <person name="Buettner E."/>
            <person name="Kellner H."/>
        </authorList>
    </citation>
    <scope>NUCLEOTIDE SEQUENCE [LARGE SCALE GENOMIC DNA]</scope>
    <source>
        <strain evidence="3 4">DSM 108285</strain>
    </source>
</reference>
<feature type="compositionally biased region" description="Low complexity" evidence="2">
    <location>
        <begin position="699"/>
        <end position="720"/>
    </location>
</feature>
<evidence type="ECO:0000256" key="2">
    <source>
        <dbReference type="SAM" id="MobiDB-lite"/>
    </source>
</evidence>
<evidence type="ECO:0000313" key="3">
    <source>
        <dbReference type="EMBL" id="THH07620.1"/>
    </source>
</evidence>
<keyword evidence="1" id="KW-0175">Coiled coil</keyword>
<dbReference type="Proteomes" id="UP000308199">
    <property type="component" value="Unassembled WGS sequence"/>
</dbReference>
<feature type="compositionally biased region" description="Low complexity" evidence="2">
    <location>
        <begin position="670"/>
        <end position="686"/>
    </location>
</feature>
<feature type="compositionally biased region" description="Polar residues" evidence="2">
    <location>
        <begin position="226"/>
        <end position="238"/>
    </location>
</feature>
<feature type="compositionally biased region" description="Basic and acidic residues" evidence="2">
    <location>
        <begin position="192"/>
        <end position="202"/>
    </location>
</feature>